<comment type="caution">
    <text evidence="2">The sequence shown here is derived from an EMBL/GenBank/DDBJ whole genome shotgun (WGS) entry which is preliminary data.</text>
</comment>
<evidence type="ECO:0000256" key="1">
    <source>
        <dbReference type="SAM" id="MobiDB-lite"/>
    </source>
</evidence>
<dbReference type="EMBL" id="CAICTM010001557">
    <property type="protein sequence ID" value="CAB9524615.1"/>
    <property type="molecule type" value="Genomic_DNA"/>
</dbReference>
<reference evidence="2" key="1">
    <citation type="submission" date="2020-06" db="EMBL/GenBank/DDBJ databases">
        <authorList>
            <consortium name="Plant Systems Biology data submission"/>
        </authorList>
    </citation>
    <scope>NUCLEOTIDE SEQUENCE</scope>
    <source>
        <strain evidence="2">D6</strain>
    </source>
</reference>
<accession>A0A9N8ETW5</accession>
<feature type="compositionally biased region" description="Gly residues" evidence="1">
    <location>
        <begin position="187"/>
        <end position="197"/>
    </location>
</feature>
<keyword evidence="3" id="KW-1185">Reference proteome</keyword>
<name>A0A9N8ETW5_9STRA</name>
<evidence type="ECO:0000313" key="2">
    <source>
        <dbReference type="EMBL" id="CAB9524615.1"/>
    </source>
</evidence>
<feature type="region of interest" description="Disordered" evidence="1">
    <location>
        <begin position="1"/>
        <end position="108"/>
    </location>
</feature>
<feature type="region of interest" description="Disordered" evidence="1">
    <location>
        <begin position="173"/>
        <end position="197"/>
    </location>
</feature>
<dbReference type="Proteomes" id="UP001153069">
    <property type="component" value="Unassembled WGS sequence"/>
</dbReference>
<feature type="compositionally biased region" description="Basic and acidic residues" evidence="1">
    <location>
        <begin position="65"/>
        <end position="81"/>
    </location>
</feature>
<proteinExistence type="predicted"/>
<sequence length="353" mass="36283">MNRRSDMSMGGDVGSADQASSDVLPMHEIYNGERSNAGSPDSENDLEEQGQALEVEQEEGEEEDASNHDGNDEDKENRGQYDDEEANAPDGGVSVCSGSEIEEDDSVDSADFREEAVRKGFLDFLLNYIGCGIYAKVLDWLTTKIIKIRGDSDDAEAELQDLAGDAIQEATDPSQLLPNQSSALNSGGSGGGGGGGAAGNSAMMGQMATSAAQGAAGATATASASVAGGVSSAVAGLAGLVASTGVASQVGVAVGVAAVTAAAVSAGVGIVTSQSNVLPAASPRPMYNYSGFVPPECNGEGASTLKIGQIELQIQGFPPDALPERREDLEILFRDLYNEITVEFRLCLRNCLS</sequence>
<evidence type="ECO:0000313" key="3">
    <source>
        <dbReference type="Proteomes" id="UP001153069"/>
    </source>
</evidence>
<organism evidence="2 3">
    <name type="scientific">Seminavis robusta</name>
    <dbReference type="NCBI Taxonomy" id="568900"/>
    <lineage>
        <taxon>Eukaryota</taxon>
        <taxon>Sar</taxon>
        <taxon>Stramenopiles</taxon>
        <taxon>Ochrophyta</taxon>
        <taxon>Bacillariophyta</taxon>
        <taxon>Bacillariophyceae</taxon>
        <taxon>Bacillariophycidae</taxon>
        <taxon>Naviculales</taxon>
        <taxon>Naviculaceae</taxon>
        <taxon>Seminavis</taxon>
    </lineage>
</organism>
<feature type="compositionally biased region" description="Acidic residues" evidence="1">
    <location>
        <begin position="55"/>
        <end position="64"/>
    </location>
</feature>
<gene>
    <name evidence="2" type="ORF">SEMRO_1559_G282430.1</name>
</gene>
<protein>
    <submittedName>
        <fullName evidence="2">Uncharacterized protein</fullName>
    </submittedName>
</protein>
<dbReference type="AlphaFoldDB" id="A0A9N8ETW5"/>